<keyword evidence="2 6" id="KW-0963">Cytoplasm</keyword>
<dbReference type="STRING" id="1122169.Lsha_2655"/>
<dbReference type="Pfam" id="PF02609">
    <property type="entry name" value="Exonuc_VII_S"/>
    <property type="match status" value="1"/>
</dbReference>
<feature type="coiled-coil region" evidence="7">
    <location>
        <begin position="14"/>
        <end position="69"/>
    </location>
</feature>
<gene>
    <name evidence="6 8" type="primary">xseB</name>
    <name evidence="8" type="ORF">Lsha_2655</name>
</gene>
<proteinExistence type="inferred from homology"/>
<dbReference type="InterPro" id="IPR003761">
    <property type="entry name" value="Exonuc_VII_S"/>
</dbReference>
<dbReference type="NCBIfam" id="NF002139">
    <property type="entry name" value="PRK00977.1-3"/>
    <property type="match status" value="1"/>
</dbReference>
<dbReference type="NCBIfam" id="NF002140">
    <property type="entry name" value="PRK00977.1-4"/>
    <property type="match status" value="1"/>
</dbReference>
<evidence type="ECO:0000256" key="4">
    <source>
        <dbReference type="ARBA" id="ARBA00022801"/>
    </source>
</evidence>
<dbReference type="GO" id="GO:0009318">
    <property type="term" value="C:exodeoxyribonuclease VII complex"/>
    <property type="evidence" value="ECO:0007669"/>
    <property type="project" value="UniProtKB-UniRule"/>
</dbReference>
<keyword evidence="3 6" id="KW-0540">Nuclease</keyword>
<dbReference type="NCBIfam" id="TIGR01280">
    <property type="entry name" value="xseB"/>
    <property type="match status" value="1"/>
</dbReference>
<dbReference type="PANTHER" id="PTHR34137:SF1">
    <property type="entry name" value="EXODEOXYRIBONUCLEASE 7 SMALL SUBUNIT"/>
    <property type="match status" value="1"/>
</dbReference>
<dbReference type="GO" id="GO:0005829">
    <property type="term" value="C:cytosol"/>
    <property type="evidence" value="ECO:0007669"/>
    <property type="project" value="TreeGrafter"/>
</dbReference>
<keyword evidence="4 6" id="KW-0378">Hydrolase</keyword>
<comment type="similarity">
    <text evidence="1 6">Belongs to the XseB family.</text>
</comment>
<comment type="subcellular location">
    <subcellularLocation>
        <location evidence="6">Cytoplasm</location>
    </subcellularLocation>
</comment>
<comment type="function">
    <text evidence="6">Bidirectionally degrades single-stranded DNA into large acid-insoluble oligonucleotides, which are then degraded further into small acid-soluble oligonucleotides.</text>
</comment>
<protein>
    <recommendedName>
        <fullName evidence="6">Exodeoxyribonuclease 7 small subunit</fullName>
        <ecNumber evidence="6">3.1.11.6</ecNumber>
    </recommendedName>
    <alternativeName>
        <fullName evidence="6">Exodeoxyribonuclease VII small subunit</fullName>
        <shortName evidence="6">Exonuclease VII small subunit</shortName>
    </alternativeName>
</protein>
<comment type="catalytic activity">
    <reaction evidence="6">
        <text>Exonucleolytic cleavage in either 5'- to 3'- or 3'- to 5'-direction to yield nucleoside 5'-phosphates.</text>
        <dbReference type="EC" id="3.1.11.6"/>
    </reaction>
</comment>
<comment type="caution">
    <text evidence="8">The sequence shown here is derived from an EMBL/GenBank/DDBJ whole genome shotgun (WGS) entry which is preliminary data.</text>
</comment>
<evidence type="ECO:0000256" key="7">
    <source>
        <dbReference type="SAM" id="Coils"/>
    </source>
</evidence>
<dbReference type="GO" id="GO:0006308">
    <property type="term" value="P:DNA catabolic process"/>
    <property type="evidence" value="ECO:0007669"/>
    <property type="project" value="UniProtKB-UniRule"/>
</dbReference>
<dbReference type="PANTHER" id="PTHR34137">
    <property type="entry name" value="EXODEOXYRIBONUCLEASE 7 SMALL SUBUNIT"/>
    <property type="match status" value="1"/>
</dbReference>
<keyword evidence="7" id="KW-0175">Coiled coil</keyword>
<dbReference type="InterPro" id="IPR037004">
    <property type="entry name" value="Exonuc_VII_ssu_sf"/>
</dbReference>
<name>A0A0W0YK29_9GAMM</name>
<evidence type="ECO:0000256" key="1">
    <source>
        <dbReference type="ARBA" id="ARBA00009998"/>
    </source>
</evidence>
<keyword evidence="5 6" id="KW-0269">Exonuclease</keyword>
<dbReference type="eggNOG" id="COG1722">
    <property type="taxonomic scope" value="Bacteria"/>
</dbReference>
<dbReference type="OrthoDB" id="9801128at2"/>
<dbReference type="SUPFAM" id="SSF116842">
    <property type="entry name" value="XseB-like"/>
    <property type="match status" value="1"/>
</dbReference>
<reference evidence="8 9" key="1">
    <citation type="submission" date="2015-11" db="EMBL/GenBank/DDBJ databases">
        <title>Genomic analysis of 38 Legionella species identifies large and diverse effector repertoires.</title>
        <authorList>
            <person name="Burstein D."/>
            <person name="Amaro F."/>
            <person name="Zusman T."/>
            <person name="Lifshitz Z."/>
            <person name="Cohen O."/>
            <person name="Gilbert J.A."/>
            <person name="Pupko T."/>
            <person name="Shuman H.A."/>
            <person name="Segal G."/>
        </authorList>
    </citation>
    <scope>NUCLEOTIDE SEQUENCE [LARGE SCALE GENOMIC DNA]</scope>
    <source>
        <strain evidence="8 9">ATCC 49655</strain>
    </source>
</reference>
<organism evidence="8 9">
    <name type="scientific">Legionella shakespearei DSM 23087</name>
    <dbReference type="NCBI Taxonomy" id="1122169"/>
    <lineage>
        <taxon>Bacteria</taxon>
        <taxon>Pseudomonadati</taxon>
        <taxon>Pseudomonadota</taxon>
        <taxon>Gammaproteobacteria</taxon>
        <taxon>Legionellales</taxon>
        <taxon>Legionellaceae</taxon>
        <taxon>Legionella</taxon>
    </lineage>
</organism>
<dbReference type="AlphaFoldDB" id="A0A0W0YK29"/>
<evidence type="ECO:0000256" key="5">
    <source>
        <dbReference type="ARBA" id="ARBA00022839"/>
    </source>
</evidence>
<comment type="subunit">
    <text evidence="6">Heterooligomer composed of large and small subunits.</text>
</comment>
<evidence type="ECO:0000256" key="3">
    <source>
        <dbReference type="ARBA" id="ARBA00022722"/>
    </source>
</evidence>
<dbReference type="EC" id="3.1.11.6" evidence="6"/>
<dbReference type="Proteomes" id="UP000054600">
    <property type="component" value="Unassembled WGS sequence"/>
</dbReference>
<keyword evidence="9" id="KW-1185">Reference proteome</keyword>
<dbReference type="GO" id="GO:0008855">
    <property type="term" value="F:exodeoxyribonuclease VII activity"/>
    <property type="evidence" value="ECO:0007669"/>
    <property type="project" value="UniProtKB-UniRule"/>
</dbReference>
<evidence type="ECO:0000256" key="6">
    <source>
        <dbReference type="HAMAP-Rule" id="MF_00337"/>
    </source>
</evidence>
<evidence type="ECO:0000256" key="2">
    <source>
        <dbReference type="ARBA" id="ARBA00022490"/>
    </source>
</evidence>
<sequence>MDKGIHFEQSISDLEEIVKQLEKGELTLEESLKQFEKGIGLARHCQEVLNQAEQKIEILTTASQSADLNSDESISD</sequence>
<dbReference type="PIRSF" id="PIRSF006488">
    <property type="entry name" value="Exonuc_VII_S"/>
    <property type="match status" value="1"/>
</dbReference>
<dbReference type="PATRIC" id="fig|1122169.6.peg.3059"/>
<dbReference type="EMBL" id="LNYW01000069">
    <property type="protein sequence ID" value="KTD57273.1"/>
    <property type="molecule type" value="Genomic_DNA"/>
</dbReference>
<dbReference type="Gene3D" id="1.10.287.1040">
    <property type="entry name" value="Exonuclease VII, small subunit"/>
    <property type="match status" value="1"/>
</dbReference>
<dbReference type="RefSeq" id="WP_018577190.1">
    <property type="nucleotide sequence ID" value="NZ_KB892396.1"/>
</dbReference>
<evidence type="ECO:0000313" key="8">
    <source>
        <dbReference type="EMBL" id="KTD57273.1"/>
    </source>
</evidence>
<accession>A0A0W0YK29</accession>
<dbReference type="HAMAP" id="MF_00337">
    <property type="entry name" value="Exonuc_7_S"/>
    <property type="match status" value="1"/>
</dbReference>
<evidence type="ECO:0000313" key="9">
    <source>
        <dbReference type="Proteomes" id="UP000054600"/>
    </source>
</evidence>